<dbReference type="PANTHER" id="PTHR23117">
    <property type="entry name" value="GUANYLATE KINASE-RELATED"/>
    <property type="match status" value="1"/>
</dbReference>
<dbReference type="SUPFAM" id="SSF52540">
    <property type="entry name" value="P-loop containing nucleoside triphosphate hydrolases"/>
    <property type="match status" value="1"/>
</dbReference>
<dbReference type="Proteomes" id="UP000019482">
    <property type="component" value="Unassembled WGS sequence"/>
</dbReference>
<keyword evidence="3 7" id="KW-0808">Transferase</keyword>
<dbReference type="EC" id="2.7.4.8" evidence="7"/>
<feature type="domain" description="Guanylate kinase-like" evidence="6">
    <location>
        <begin position="2"/>
        <end position="177"/>
    </location>
</feature>
<dbReference type="InterPro" id="IPR008145">
    <property type="entry name" value="GK/Ca_channel_bsu"/>
</dbReference>
<dbReference type="OrthoDB" id="1033810at2"/>
<keyword evidence="8" id="KW-1185">Reference proteome</keyword>
<evidence type="ECO:0000256" key="4">
    <source>
        <dbReference type="ARBA" id="ARBA00022777"/>
    </source>
</evidence>
<name>W6N5S9_CLOTY</name>
<dbReference type="RefSeq" id="WP_017753065.1">
    <property type="nucleotide sequence ID" value="NZ_CBXI010000008.1"/>
</dbReference>
<comment type="similarity">
    <text evidence="2">Belongs to the guanylate kinase family.</text>
</comment>
<protein>
    <submittedName>
        <fullName evidence="7">Guanylate kinase</fullName>
        <ecNumber evidence="7">2.7.4.8</ecNumber>
    </submittedName>
</protein>
<comment type="catalytic activity">
    <reaction evidence="5">
        <text>GMP + ATP = GDP + ADP</text>
        <dbReference type="Rhea" id="RHEA:20780"/>
        <dbReference type="ChEBI" id="CHEBI:30616"/>
        <dbReference type="ChEBI" id="CHEBI:58115"/>
        <dbReference type="ChEBI" id="CHEBI:58189"/>
        <dbReference type="ChEBI" id="CHEBI:456216"/>
        <dbReference type="EC" id="2.7.4.8"/>
    </reaction>
</comment>
<dbReference type="AlphaFoldDB" id="W6N5S9"/>
<dbReference type="Gene3D" id="3.40.50.300">
    <property type="entry name" value="P-loop containing nucleotide triphosphate hydrolases"/>
    <property type="match status" value="1"/>
</dbReference>
<dbReference type="InterPro" id="IPR008144">
    <property type="entry name" value="Guanylate_kin-like_dom"/>
</dbReference>
<proteinExistence type="inferred from homology"/>
<evidence type="ECO:0000256" key="2">
    <source>
        <dbReference type="ARBA" id="ARBA00005790"/>
    </source>
</evidence>
<keyword evidence="4 7" id="KW-0418">Kinase</keyword>
<dbReference type="PROSITE" id="PS50052">
    <property type="entry name" value="GUANYLATE_KINASE_2"/>
    <property type="match status" value="1"/>
</dbReference>
<dbReference type="PANTHER" id="PTHR23117:SF13">
    <property type="entry name" value="GUANYLATE KINASE"/>
    <property type="match status" value="1"/>
</dbReference>
<gene>
    <name evidence="7" type="ORF">CTDIVETGP_0694</name>
</gene>
<evidence type="ECO:0000256" key="3">
    <source>
        <dbReference type="ARBA" id="ARBA00022679"/>
    </source>
</evidence>
<dbReference type="SMART" id="SM00072">
    <property type="entry name" value="GuKc"/>
    <property type="match status" value="1"/>
</dbReference>
<dbReference type="EMBL" id="CBXI010000008">
    <property type="protein sequence ID" value="CDL90624.1"/>
    <property type="molecule type" value="Genomic_DNA"/>
</dbReference>
<organism evidence="7 8">
    <name type="scientific">Clostridium tyrobutyricum DIVETGP</name>
    <dbReference type="NCBI Taxonomy" id="1408889"/>
    <lineage>
        <taxon>Bacteria</taxon>
        <taxon>Bacillati</taxon>
        <taxon>Bacillota</taxon>
        <taxon>Clostridia</taxon>
        <taxon>Eubacteriales</taxon>
        <taxon>Clostridiaceae</taxon>
        <taxon>Clostridium</taxon>
    </lineage>
</organism>
<evidence type="ECO:0000313" key="8">
    <source>
        <dbReference type="Proteomes" id="UP000019482"/>
    </source>
</evidence>
<evidence type="ECO:0000259" key="6">
    <source>
        <dbReference type="PROSITE" id="PS50052"/>
    </source>
</evidence>
<comment type="caution">
    <text evidence="7">The sequence shown here is derived from an EMBL/GenBank/DDBJ whole genome shotgun (WGS) entry which is preliminary data.</text>
</comment>
<accession>W6N5S9</accession>
<evidence type="ECO:0000313" key="7">
    <source>
        <dbReference type="EMBL" id="CDL90624.1"/>
    </source>
</evidence>
<dbReference type="GO" id="GO:0004385">
    <property type="term" value="F:GMP kinase activity"/>
    <property type="evidence" value="ECO:0007669"/>
    <property type="project" value="UniProtKB-EC"/>
</dbReference>
<evidence type="ECO:0000256" key="1">
    <source>
        <dbReference type="ARBA" id="ARBA00003531"/>
    </source>
</evidence>
<reference evidence="7 8" key="1">
    <citation type="journal article" date="2015" name="Genome Announc.">
        <title>Draft Genome Sequence of Clostridium tyrobutyricum Strain DIVETGP, Isolated from Cow's Milk for Grana Padano Production.</title>
        <authorList>
            <person name="Soggiu A."/>
            <person name="Piras C."/>
            <person name="Gaiarsa S."/>
            <person name="Sassera D."/>
            <person name="Roncada P."/>
            <person name="Bendixen E."/>
            <person name="Brasca M."/>
            <person name="Bonizzi L."/>
        </authorList>
    </citation>
    <scope>NUCLEOTIDE SEQUENCE [LARGE SCALE GENOMIC DNA]</scope>
    <source>
        <strain evidence="7 8">DIVETGP</strain>
    </source>
</reference>
<comment type="function">
    <text evidence="1">Essential for recycling GMP and indirectly, cGMP.</text>
</comment>
<dbReference type="Pfam" id="PF13238">
    <property type="entry name" value="AAA_18"/>
    <property type="match status" value="1"/>
</dbReference>
<dbReference type="GO" id="GO:0005829">
    <property type="term" value="C:cytosol"/>
    <property type="evidence" value="ECO:0007669"/>
    <property type="project" value="TreeGrafter"/>
</dbReference>
<dbReference type="GeneID" id="29419851"/>
<sequence>MSKIICISGESGSGKTTIAELLEKRGYNYIESYTTRPMRFQDEEGHIFVNMDRYNKDKKSGNMVAETFFNGNYYWTLKEQYESGEKSVCVMDARGSDDLKQKELNCLCIFLKCDEKTRKNRMYLRKYGYKINNILDFEIENRIEHDRDEFKIVRCDYVVDSNRSIDEVFRCIKTIIGEF</sequence>
<dbReference type="InterPro" id="IPR027417">
    <property type="entry name" value="P-loop_NTPase"/>
</dbReference>
<evidence type="ECO:0000256" key="5">
    <source>
        <dbReference type="ARBA" id="ARBA00048594"/>
    </source>
</evidence>